<proteinExistence type="predicted"/>
<dbReference type="InterPro" id="IPR018163">
    <property type="entry name" value="Thr/Ala-tRNA-synth_IIc_edit"/>
</dbReference>
<dbReference type="Gene3D" id="3.40.50.300">
    <property type="entry name" value="P-loop containing nucleotide triphosphate hydrolases"/>
    <property type="match status" value="1"/>
</dbReference>
<sequence length="554" mass="64002">MDINIKVKTEPRGQLQERIVEQGSTIEDLVKEYQNLPYTILAAKLDNKISELTKKIENPCTIEFLDMRDQAANLIYQRSVSLIYLKAIHDVLGKVSVGIENSLNKGLYTDIKSQKAITNKEVREIEARMHELVRRDIPFVKEILSKEDAFEVLIHDDHKEKARMLERAIDVNQLPFYSLEGFRNFFYGQMVPSTGYIQYFELMRYRRGVLLRFPHPSAPDKIPPYVDETKMYQAFGEATIWGRLMGISFVADLNEKVESGGYKEIIQISEALHEKKIAQIADMITKQKKRIILISGPSSSGKTTFARRLCIQLRVNGLEPLYLGTDDYFVERSQTPLDENGEPNFEDITSLDIKLFNDNMNCLLMGEEVDIPTFDFLKGEKVFGRRITRAKKGQPIVIEGIHGLNKDLTAEIKEEEKFKIYISPLTQLNIDDHNRIPTTDARMLRRMVRDYQFRGHSAQSTIRAWPKVRKGEDKNIFPFNGEADVFFNSVHIYELAVLKKYAEPLLKNITREEPEYSEAVRMLKFLQFFKTIEDDSIIANNSILREFIGGSIFV</sequence>
<dbReference type="GO" id="GO:0005524">
    <property type="term" value="F:ATP binding"/>
    <property type="evidence" value="ECO:0007669"/>
    <property type="project" value="InterPro"/>
</dbReference>
<gene>
    <name evidence="2" type="ORF">KCX82_06785</name>
</gene>
<dbReference type="Gene3D" id="3.30.980.10">
    <property type="entry name" value="Threonyl-trna Synthetase, Chain A, domain 2"/>
    <property type="match status" value="1"/>
</dbReference>
<evidence type="ECO:0000313" key="2">
    <source>
        <dbReference type="EMBL" id="MBR0597570.1"/>
    </source>
</evidence>
<dbReference type="CDD" id="cd02028">
    <property type="entry name" value="UMPK_like"/>
    <property type="match status" value="1"/>
</dbReference>
<dbReference type="GO" id="GO:0016301">
    <property type="term" value="F:kinase activity"/>
    <property type="evidence" value="ECO:0007669"/>
    <property type="project" value="UniProtKB-KW"/>
</dbReference>
<reference evidence="2" key="1">
    <citation type="submission" date="2021-04" db="EMBL/GenBank/DDBJ databases">
        <title>Sinoanaerobacter chloroacetimidivorans sp. nov., an obligate anaerobic bacterium isolated from anaerobic sludge.</title>
        <authorList>
            <person name="Bao Y."/>
        </authorList>
    </citation>
    <scope>NUCLEOTIDE SEQUENCE</scope>
    <source>
        <strain evidence="2">BAD-6</strain>
    </source>
</reference>
<keyword evidence="3" id="KW-1185">Reference proteome</keyword>
<dbReference type="InterPro" id="IPR003593">
    <property type="entry name" value="AAA+_ATPase"/>
</dbReference>
<accession>A0A8J7W1P6</accession>
<reference evidence="2" key="2">
    <citation type="submission" date="2021-04" db="EMBL/GenBank/DDBJ databases">
        <authorList>
            <person name="Liu J."/>
        </authorList>
    </citation>
    <scope>NUCLEOTIDE SEQUENCE</scope>
    <source>
        <strain evidence="2">BAD-6</strain>
    </source>
</reference>
<keyword evidence="2" id="KW-0808">Transferase</keyword>
<evidence type="ECO:0000259" key="1">
    <source>
        <dbReference type="SMART" id="SM00382"/>
    </source>
</evidence>
<dbReference type="SUPFAM" id="SSF55186">
    <property type="entry name" value="ThrRS/AlaRS common domain"/>
    <property type="match status" value="1"/>
</dbReference>
<dbReference type="PANTHER" id="PTHR10285">
    <property type="entry name" value="URIDINE KINASE"/>
    <property type="match status" value="1"/>
</dbReference>
<dbReference type="Proteomes" id="UP000675664">
    <property type="component" value="Unassembled WGS sequence"/>
</dbReference>
<dbReference type="RefSeq" id="WP_227017700.1">
    <property type="nucleotide sequence ID" value="NZ_JAGSND010000003.1"/>
</dbReference>
<comment type="caution">
    <text evidence="2">The sequence shown here is derived from an EMBL/GenBank/DDBJ whole genome shotgun (WGS) entry which is preliminary data.</text>
</comment>
<feature type="domain" description="AAA+ ATPase" evidence="1">
    <location>
        <begin position="288"/>
        <end position="448"/>
    </location>
</feature>
<dbReference type="InterPro" id="IPR027417">
    <property type="entry name" value="P-loop_NTPase"/>
</dbReference>
<dbReference type="Pfam" id="PF00485">
    <property type="entry name" value="PRK"/>
    <property type="match status" value="1"/>
</dbReference>
<organism evidence="2 3">
    <name type="scientific">Sinanaerobacter chloroacetimidivorans</name>
    <dbReference type="NCBI Taxonomy" id="2818044"/>
    <lineage>
        <taxon>Bacteria</taxon>
        <taxon>Bacillati</taxon>
        <taxon>Bacillota</taxon>
        <taxon>Clostridia</taxon>
        <taxon>Peptostreptococcales</taxon>
        <taxon>Anaerovoracaceae</taxon>
        <taxon>Sinanaerobacter</taxon>
    </lineage>
</organism>
<evidence type="ECO:0000313" key="3">
    <source>
        <dbReference type="Proteomes" id="UP000675664"/>
    </source>
</evidence>
<dbReference type="InterPro" id="IPR006083">
    <property type="entry name" value="PRK/URK"/>
</dbReference>
<dbReference type="AlphaFoldDB" id="A0A8J7W1P6"/>
<name>A0A8J7W1P6_9FIRM</name>
<dbReference type="SUPFAM" id="SSF52540">
    <property type="entry name" value="P-loop containing nucleoside triphosphate hydrolases"/>
    <property type="match status" value="1"/>
</dbReference>
<dbReference type="EMBL" id="JAGSND010000003">
    <property type="protein sequence ID" value="MBR0597570.1"/>
    <property type="molecule type" value="Genomic_DNA"/>
</dbReference>
<keyword evidence="2" id="KW-0418">Kinase</keyword>
<dbReference type="SMART" id="SM00382">
    <property type="entry name" value="AAA"/>
    <property type="match status" value="1"/>
</dbReference>
<protein>
    <submittedName>
        <fullName evidence="2">Nucleoside kinase</fullName>
    </submittedName>
</protein>